<gene>
    <name evidence="1" type="ORF">RSOLAG22IIIB_09894</name>
</gene>
<dbReference type="Proteomes" id="UP000044841">
    <property type="component" value="Unassembled WGS sequence"/>
</dbReference>
<dbReference type="EMBL" id="CYGV01001268">
    <property type="protein sequence ID" value="CUA71893.1"/>
    <property type="molecule type" value="Genomic_DNA"/>
</dbReference>
<dbReference type="AlphaFoldDB" id="A0A0K6G0M2"/>
<reference evidence="1 2" key="1">
    <citation type="submission" date="2015-07" db="EMBL/GenBank/DDBJ databases">
        <authorList>
            <person name="Noorani M."/>
        </authorList>
    </citation>
    <scope>NUCLEOTIDE SEQUENCE [LARGE SCALE GENOMIC DNA]</scope>
    <source>
        <strain evidence="1">BBA 69670</strain>
    </source>
</reference>
<organism evidence="1 2">
    <name type="scientific">Rhizoctonia solani</name>
    <dbReference type="NCBI Taxonomy" id="456999"/>
    <lineage>
        <taxon>Eukaryota</taxon>
        <taxon>Fungi</taxon>
        <taxon>Dikarya</taxon>
        <taxon>Basidiomycota</taxon>
        <taxon>Agaricomycotina</taxon>
        <taxon>Agaricomycetes</taxon>
        <taxon>Cantharellales</taxon>
        <taxon>Ceratobasidiaceae</taxon>
        <taxon>Rhizoctonia</taxon>
    </lineage>
</organism>
<evidence type="ECO:0000313" key="2">
    <source>
        <dbReference type="Proteomes" id="UP000044841"/>
    </source>
</evidence>
<sequence length="649" mass="73318">MTSRRSKEREAIHEQEDKDPLVGYIVGKKLRNEDGVGKSMHPHNEPIGILQVEELTPTEHSGEPTFWETLGSPKSFDIERFEVIDTYLVLEFTPDTYGSKPKQISLQQYLGYPLGGTEGIILVLCTRTPGKGKDSPSKYMRSSVLEDRLAKNKARREEAYFRDSSMSHTPGIPVSTAIDLWNKDGKHEYLERSSWDSGVTKRREGWQYRKWWEFAENCVRGEANASKRSFIKARFWDGSPPDGAELYFTTSDDITQTLFDSCLKAAFSGLSFQLEVAQWKGNHGVDLGNDWELLGTHFLDLYRLYIRYTKDQAVSIHKQNYADLNSNPGKVRDAVREVQPTDQQARKQVANMLSAQSLNKKLKKLEAYKIRITEALRGLANDDPHKKGLRSDHKDVTQAINEARFALLSISDNAMAYASTNAHPWATITYLSRGKLNGAVAQKRAISQKTAMNGHSATTVAGIFGWTNRDPPHNAKYHAEWLHRSAFSFGGLGVGVRLDSSQTAKNMIFGSVEANTIMIRPEDTIKHLVKHIGGNYNDDAIIGMVTTIAKPLKCNQTGSEYDEDPDPTLQCIWLVKELEYTIHVQLSKLAPDRLRGQINDIIYTTSFNPCSRKTPLLLEARLDEEIEKVWFERKFPKPASKSKTSKALK</sequence>
<keyword evidence="2" id="KW-1185">Reference proteome</keyword>
<evidence type="ECO:0000313" key="1">
    <source>
        <dbReference type="EMBL" id="CUA71893.1"/>
    </source>
</evidence>
<name>A0A0K6G0M2_9AGAM</name>
<accession>A0A0K6G0M2</accession>
<proteinExistence type="predicted"/>
<protein>
    <submittedName>
        <fullName evidence="1">Uncharacterized protein</fullName>
    </submittedName>
</protein>